<evidence type="ECO:0000256" key="2">
    <source>
        <dbReference type="ARBA" id="ARBA00022723"/>
    </source>
</evidence>
<keyword evidence="2" id="KW-0479">Metal-binding</keyword>
<evidence type="ECO:0000259" key="5">
    <source>
        <dbReference type="PROSITE" id="PS51393"/>
    </source>
</evidence>
<name>A0A8H3BMX4_9AGAM</name>
<evidence type="ECO:0000313" key="7">
    <source>
        <dbReference type="Proteomes" id="UP000663826"/>
    </source>
</evidence>
<dbReference type="Proteomes" id="UP000663826">
    <property type="component" value="Unassembled WGS sequence"/>
</dbReference>
<evidence type="ECO:0000256" key="4">
    <source>
        <dbReference type="ARBA" id="ARBA00023002"/>
    </source>
</evidence>
<dbReference type="SUPFAM" id="SSF48484">
    <property type="entry name" value="Lipoxigenase"/>
    <property type="match status" value="1"/>
</dbReference>
<dbReference type="InterPro" id="IPR036226">
    <property type="entry name" value="LipOase_C_sf"/>
</dbReference>
<dbReference type="Gene3D" id="1.20.245.10">
    <property type="entry name" value="Lipoxygenase-1, Domain 5"/>
    <property type="match status" value="1"/>
</dbReference>
<dbReference type="EMBL" id="CAJMWQ010001777">
    <property type="protein sequence ID" value="CAE6461803.1"/>
    <property type="molecule type" value="Genomic_DNA"/>
</dbReference>
<proteinExistence type="predicted"/>
<dbReference type="Pfam" id="PF00305">
    <property type="entry name" value="Lipoxygenase"/>
    <property type="match status" value="1"/>
</dbReference>
<sequence>MSHAAVQELQVPLVYTTPGLTQESVEQETLASIQENKRLYEWEHNDEYPPHVSKVPASDDKSSIEIFDTKALLQTGNMLLSDEKISAQYFRLAPNPEVPMSLDALVEYNQSQHAPPGVNDNMLFRFNIGDRRKRDWYSDAVFAQQSFTGTNATTITLAKDWATAFEEHAEASGNIKMLNHLRSVPSASLYVQDYSYFRSAMGLSDDKELTSGDGRYGAAPVALFHLGENGHLHPLAIVIDYKGSMAASVVIFNKRLAPSGDMLEEAQDWPWRYAKTCVQSADWLRHEVAIHLVNTHLVEEASIVAAHRTLPPRHIVYQLLQKHWETTLPLNREARNLLVPKIVTKLAGVGHVELNKFLNHAYSSFDWSALRIPNDLEARGFPLADLENSPKFHNYAYARNMTLMWSAIRSFVSGVLGSYYSGGDEQVAADTYIKDFCNEMASPEGAKMASFPQIKTLNELIDTVTMCIHIASPQHTAVNYLQHYYQVFVPNKPWAMYAPLPRSLAELEGYKEKQLLDALPFKKTRDWLIGAQLPYLLSFEVIGQSSLLSYATAQSLSPIKAIADSARLFETELKRLRDVFKKHSKELDDQDTRYMVMDPAMTAVSILI</sequence>
<dbReference type="GO" id="GO:0046872">
    <property type="term" value="F:metal ion binding"/>
    <property type="evidence" value="ECO:0007669"/>
    <property type="project" value="UniProtKB-KW"/>
</dbReference>
<organism evidence="6 7">
    <name type="scientific">Rhizoctonia solani</name>
    <dbReference type="NCBI Taxonomy" id="456999"/>
    <lineage>
        <taxon>Eukaryota</taxon>
        <taxon>Fungi</taxon>
        <taxon>Dikarya</taxon>
        <taxon>Basidiomycota</taxon>
        <taxon>Agaricomycotina</taxon>
        <taxon>Agaricomycetes</taxon>
        <taxon>Cantharellales</taxon>
        <taxon>Ceratobasidiaceae</taxon>
        <taxon>Rhizoctonia</taxon>
    </lineage>
</organism>
<dbReference type="GO" id="GO:0043651">
    <property type="term" value="P:linoleic acid metabolic process"/>
    <property type="evidence" value="ECO:0007669"/>
    <property type="project" value="UniProtKB-ARBA"/>
</dbReference>
<reference evidence="6" key="1">
    <citation type="submission" date="2021-01" db="EMBL/GenBank/DDBJ databases">
        <authorList>
            <person name="Kaushik A."/>
        </authorList>
    </citation>
    <scope>NUCLEOTIDE SEQUENCE</scope>
    <source>
        <strain evidence="6">AG1-1B</strain>
    </source>
</reference>
<dbReference type="AlphaFoldDB" id="A0A8H3BMX4"/>
<dbReference type="PROSITE" id="PS51393">
    <property type="entry name" value="LIPOXYGENASE_3"/>
    <property type="match status" value="1"/>
</dbReference>
<keyword evidence="4" id="KW-0560">Oxidoreductase</keyword>
<dbReference type="Gene3D" id="3.10.450.60">
    <property type="match status" value="1"/>
</dbReference>
<feature type="domain" description="Lipoxygenase" evidence="5">
    <location>
        <begin position="11"/>
        <end position="608"/>
    </location>
</feature>
<dbReference type="InterPro" id="IPR000907">
    <property type="entry name" value="LipOase"/>
</dbReference>
<dbReference type="GO" id="GO:0016702">
    <property type="term" value="F:oxidoreductase activity, acting on single donors with incorporation of molecular oxygen, incorporation of two atoms of oxygen"/>
    <property type="evidence" value="ECO:0007669"/>
    <property type="project" value="InterPro"/>
</dbReference>
<evidence type="ECO:0000256" key="1">
    <source>
        <dbReference type="ARBA" id="ARBA00021175"/>
    </source>
</evidence>
<protein>
    <recommendedName>
        <fullName evidence="1">Manganese lipoxygenase</fullName>
    </recommendedName>
</protein>
<dbReference type="InterPro" id="IPR013819">
    <property type="entry name" value="LipOase_C"/>
</dbReference>
<gene>
    <name evidence="6" type="ORF">RDB_LOCUS89213</name>
</gene>
<dbReference type="GO" id="GO:0034440">
    <property type="term" value="P:lipid oxidation"/>
    <property type="evidence" value="ECO:0007669"/>
    <property type="project" value="InterPro"/>
</dbReference>
<evidence type="ECO:0000313" key="6">
    <source>
        <dbReference type="EMBL" id="CAE6461803.1"/>
    </source>
</evidence>
<accession>A0A8H3BMX4</accession>
<evidence type="ECO:0000256" key="3">
    <source>
        <dbReference type="ARBA" id="ARBA00022964"/>
    </source>
</evidence>
<dbReference type="PANTHER" id="PTHR11771">
    <property type="entry name" value="LIPOXYGENASE"/>
    <property type="match status" value="1"/>
</dbReference>
<comment type="caution">
    <text evidence="6">The sequence shown here is derived from an EMBL/GenBank/DDBJ whole genome shotgun (WGS) entry which is preliminary data.</text>
</comment>
<keyword evidence="3" id="KW-0223">Dioxygenase</keyword>